<feature type="coiled-coil region" evidence="1">
    <location>
        <begin position="18"/>
        <end position="45"/>
    </location>
</feature>
<comment type="caution">
    <text evidence="3">The sequence shown here is derived from an EMBL/GenBank/DDBJ whole genome shotgun (WGS) entry which is preliminary data.</text>
</comment>
<dbReference type="AlphaFoldDB" id="A0A2W1J958"/>
<evidence type="ECO:0000256" key="1">
    <source>
        <dbReference type="SAM" id="Coils"/>
    </source>
</evidence>
<dbReference type="OrthoDB" id="574731at2"/>
<name>A0A2W1J958_9CYAN</name>
<keyword evidence="1" id="KW-0175">Coiled coil</keyword>
<accession>A0A2W1J958</accession>
<dbReference type="RefSeq" id="WP_110988670.1">
    <property type="nucleotide sequence ID" value="NZ_CAWNWM010000027.1"/>
</dbReference>
<evidence type="ECO:0000313" key="4">
    <source>
        <dbReference type="Proteomes" id="UP000248857"/>
    </source>
</evidence>
<evidence type="ECO:0000313" key="3">
    <source>
        <dbReference type="EMBL" id="PZD70843.1"/>
    </source>
</evidence>
<dbReference type="Proteomes" id="UP000248857">
    <property type="component" value="Unassembled WGS sequence"/>
</dbReference>
<organism evidence="3 4">
    <name type="scientific">Acaryochloris thomasi RCC1774</name>
    <dbReference type="NCBI Taxonomy" id="1764569"/>
    <lineage>
        <taxon>Bacteria</taxon>
        <taxon>Bacillati</taxon>
        <taxon>Cyanobacteriota</taxon>
        <taxon>Cyanophyceae</taxon>
        <taxon>Acaryochloridales</taxon>
        <taxon>Acaryochloridaceae</taxon>
        <taxon>Acaryochloris</taxon>
        <taxon>Acaryochloris thomasi</taxon>
    </lineage>
</organism>
<reference evidence="3 4" key="1">
    <citation type="journal article" date="2018" name="Sci. Rep.">
        <title>A novel species of the marine cyanobacterium Acaryochloris with a unique pigment content and lifestyle.</title>
        <authorList>
            <person name="Partensky F."/>
            <person name="Six C."/>
            <person name="Ratin M."/>
            <person name="Garczarek L."/>
            <person name="Vaulot D."/>
            <person name="Probert I."/>
            <person name="Calteau A."/>
            <person name="Gourvil P."/>
            <person name="Marie D."/>
            <person name="Grebert T."/>
            <person name="Bouchier C."/>
            <person name="Le Panse S."/>
            <person name="Gachenot M."/>
            <person name="Rodriguez F."/>
            <person name="Garrido J.L."/>
        </authorList>
    </citation>
    <scope>NUCLEOTIDE SEQUENCE [LARGE SCALE GENOMIC DNA]</scope>
    <source>
        <strain evidence="3 4">RCC1774</strain>
    </source>
</reference>
<keyword evidence="4" id="KW-1185">Reference proteome</keyword>
<dbReference type="EMBL" id="PQWO01000027">
    <property type="protein sequence ID" value="PZD70843.1"/>
    <property type="molecule type" value="Genomic_DNA"/>
</dbReference>
<feature type="compositionally biased region" description="Low complexity" evidence="2">
    <location>
        <begin position="92"/>
        <end position="108"/>
    </location>
</feature>
<feature type="compositionally biased region" description="Basic residues" evidence="2">
    <location>
        <begin position="384"/>
        <end position="411"/>
    </location>
</feature>
<feature type="region of interest" description="Disordered" evidence="2">
    <location>
        <begin position="65"/>
        <end position="121"/>
    </location>
</feature>
<gene>
    <name evidence="3" type="ORF">C1752_08985</name>
</gene>
<evidence type="ECO:0000256" key="2">
    <source>
        <dbReference type="SAM" id="MobiDB-lite"/>
    </source>
</evidence>
<proteinExistence type="predicted"/>
<feature type="region of interest" description="Disordered" evidence="2">
    <location>
        <begin position="184"/>
        <end position="256"/>
    </location>
</feature>
<feature type="region of interest" description="Disordered" evidence="2">
    <location>
        <begin position="341"/>
        <end position="420"/>
    </location>
</feature>
<sequence length="420" mass="45596">MSSATPDSSPIDYLITLKSHFEQELSEADAKVANLREQLEHVDALLLNQLVPTHGVAPLQERIETPSPGLFLSPQANAPTDSLDLAPTQSDPETAAPPSETLETTAAPEPTPAKSGRSSPRTMLPAYQELTRLEAITTVLLAHQGQAVTADALTQELFGTLSAVDHRAESKRLKTLLYQGEKNKLWQKGRKPSSYQIKGATNKRKKQGSQKVSPAPRTTAAKTVAKSKVSNQKPGATTKNRAKAKAPKAKRETATAKANSVLELQPPYQEMKKNEAIVSVLEQREGKAVHRDAIIQWLYGDLSSEDLKVERRRMTTALHRGVKTNKWQKASAPLSYQVVPAAKEAKPKSPGRKSKAPKLQPDLVVEAIAESTPAPTDTPNAAQKPKRGRKPAASKAKTSTKAKAKTPRKRATRDTTKAKV</sequence>
<protein>
    <submittedName>
        <fullName evidence="3">Uncharacterized protein</fullName>
    </submittedName>
</protein>